<dbReference type="GO" id="GO:0016747">
    <property type="term" value="F:acyltransferase activity, transferring groups other than amino-acyl groups"/>
    <property type="evidence" value="ECO:0007669"/>
    <property type="project" value="InterPro"/>
</dbReference>
<dbReference type="PROSITE" id="PS51186">
    <property type="entry name" value="GNAT"/>
    <property type="match status" value="1"/>
</dbReference>
<gene>
    <name evidence="2" type="ORF">AB986_14590</name>
</gene>
<dbReference type="Proteomes" id="UP000035996">
    <property type="component" value="Unassembled WGS sequence"/>
</dbReference>
<dbReference type="Gene3D" id="3.40.630.30">
    <property type="match status" value="1"/>
</dbReference>
<feature type="domain" description="N-acetyltransferase" evidence="1">
    <location>
        <begin position="126"/>
        <end position="257"/>
    </location>
</feature>
<dbReference type="RefSeq" id="WP_048311899.1">
    <property type="nucleotide sequence ID" value="NZ_CP119526.1"/>
</dbReference>
<name>A0A0J6CVC6_9BACL</name>
<evidence type="ECO:0000259" key="1">
    <source>
        <dbReference type="PROSITE" id="PS51186"/>
    </source>
</evidence>
<reference evidence="2" key="1">
    <citation type="submission" date="2015-06" db="EMBL/GenBank/DDBJ databases">
        <authorList>
            <person name="Liu B."/>
            <person name="Wang J."/>
            <person name="Zhu Y."/>
            <person name="Liu G."/>
            <person name="Chen Q."/>
            <person name="Zheng C."/>
            <person name="Che J."/>
            <person name="Ge C."/>
            <person name="Shi H."/>
            <person name="Pan Z."/>
            <person name="Liu X."/>
        </authorList>
    </citation>
    <scope>NUCLEOTIDE SEQUENCE [LARGE SCALE GENOMIC DNA]</scope>
    <source>
        <strain evidence="2">DSM 16346</strain>
    </source>
</reference>
<dbReference type="STRING" id="157733.AB986_14590"/>
<keyword evidence="3" id="KW-1185">Reference proteome</keyword>
<dbReference type="CDD" id="cd04301">
    <property type="entry name" value="NAT_SF"/>
    <property type="match status" value="1"/>
</dbReference>
<dbReference type="OrthoDB" id="2809398at2"/>
<comment type="caution">
    <text evidence="2">The sequence shown here is derived from an EMBL/GenBank/DDBJ whole genome shotgun (WGS) entry which is preliminary data.</text>
</comment>
<evidence type="ECO:0000313" key="2">
    <source>
        <dbReference type="EMBL" id="KMM37108.1"/>
    </source>
</evidence>
<dbReference type="SUPFAM" id="SSF55729">
    <property type="entry name" value="Acyl-CoA N-acyltransferases (Nat)"/>
    <property type="match status" value="1"/>
</dbReference>
<dbReference type="EMBL" id="LELK01000004">
    <property type="protein sequence ID" value="KMM37108.1"/>
    <property type="molecule type" value="Genomic_DNA"/>
</dbReference>
<evidence type="ECO:0000313" key="3">
    <source>
        <dbReference type="Proteomes" id="UP000035996"/>
    </source>
</evidence>
<organism evidence="2 3">
    <name type="scientific">Guptibacillus hwajinpoensis</name>
    <dbReference type="NCBI Taxonomy" id="208199"/>
    <lineage>
        <taxon>Bacteria</taxon>
        <taxon>Bacillati</taxon>
        <taxon>Bacillota</taxon>
        <taxon>Bacilli</taxon>
        <taxon>Bacillales</taxon>
        <taxon>Guptibacillaceae</taxon>
        <taxon>Guptibacillus</taxon>
    </lineage>
</organism>
<dbReference type="InterPro" id="IPR000182">
    <property type="entry name" value="GNAT_dom"/>
</dbReference>
<dbReference type="AlphaFoldDB" id="A0A0J6CVC6"/>
<sequence length="257" mass="30358">MNKKQIVQAIEAIQWDYEDALVPESIHYIQKDDVVMIKNEKSTSIYANKVVRFDKSFEEIEEVFAFFGESPFSWWVRKENHRELEDELMKRELYHFDTYVGLAKVLHKKENEVDTQHSYKEVTGKEEVSQHVQVASSIWNYDRRTEEAAFSERVKYIEIPDRRGGYMIVVDNELPIAYSNYRYSHDDRVLYLNGAGVIPRYRGKGIYREMVARRLNEAISRGCQIAVTQAKKDTSEPILRKVGFQEYATYKQYVPNQ</sequence>
<protein>
    <recommendedName>
        <fullName evidence="1">N-acetyltransferase domain-containing protein</fullName>
    </recommendedName>
</protein>
<accession>A0A0J6CVC6</accession>
<dbReference type="InterPro" id="IPR016181">
    <property type="entry name" value="Acyl_CoA_acyltransferase"/>
</dbReference>
<dbReference type="Pfam" id="PF00583">
    <property type="entry name" value="Acetyltransf_1"/>
    <property type="match status" value="1"/>
</dbReference>
<proteinExistence type="predicted"/>